<dbReference type="EMBL" id="JAACJM010000056">
    <property type="protein sequence ID" value="KAF5355569.1"/>
    <property type="molecule type" value="Genomic_DNA"/>
</dbReference>
<feature type="transmembrane region" description="Helical" evidence="1">
    <location>
        <begin position="47"/>
        <end position="71"/>
    </location>
</feature>
<comment type="caution">
    <text evidence="2">The sequence shown here is derived from an EMBL/GenBank/DDBJ whole genome shotgun (WGS) entry which is preliminary data.</text>
</comment>
<evidence type="ECO:0000256" key="1">
    <source>
        <dbReference type="SAM" id="Phobius"/>
    </source>
</evidence>
<proteinExistence type="predicted"/>
<reference evidence="2 3" key="1">
    <citation type="journal article" date="2020" name="ISME J.">
        <title>Uncovering the hidden diversity of litter-decomposition mechanisms in mushroom-forming fungi.</title>
        <authorList>
            <person name="Floudas D."/>
            <person name="Bentzer J."/>
            <person name="Ahren D."/>
            <person name="Johansson T."/>
            <person name="Persson P."/>
            <person name="Tunlid A."/>
        </authorList>
    </citation>
    <scope>NUCLEOTIDE SEQUENCE [LARGE SCALE GENOMIC DNA]</scope>
    <source>
        <strain evidence="2 3">CBS 291.85</strain>
    </source>
</reference>
<evidence type="ECO:0000313" key="3">
    <source>
        <dbReference type="Proteomes" id="UP000559256"/>
    </source>
</evidence>
<sequence>MSPIALDRAYLTAIWLETLFYGVNLSLFCYYLFITKSKRRDRPVRKLLFSIATLMFLFSTIHVSLGFARLIEGFIVRRDRPGGPAAFFSDVSIPANVAKVWRCYHVWGQSWPISIGPILFLIASAICGFGQAYIFAHAKTAHNAFETQLSRWNGSLFSISLATNLIVTCLIAFRIWYLSRQFAFLGANSQVNYRRITFIIVESGAIYSSALIIEITLYFLGSNAFYIIYDPIAQLTAIVPTTIIILTFLGITSNEYTTTQVHPSHMAVESSIEFSGIDTTRKRGKTKAQIRASQLFTSAISQDVEADYEMQG</sequence>
<dbReference type="Proteomes" id="UP000559256">
    <property type="component" value="Unassembled WGS sequence"/>
</dbReference>
<name>A0A8H5D9B8_9AGAR</name>
<feature type="transmembrane region" description="Helical" evidence="1">
    <location>
        <begin position="115"/>
        <end position="136"/>
    </location>
</feature>
<feature type="transmembrane region" description="Helical" evidence="1">
    <location>
        <begin position="196"/>
        <end position="220"/>
    </location>
</feature>
<accession>A0A8H5D9B8</accession>
<keyword evidence="1" id="KW-1133">Transmembrane helix</keyword>
<keyword evidence="3" id="KW-1185">Reference proteome</keyword>
<feature type="transmembrane region" description="Helical" evidence="1">
    <location>
        <begin position="156"/>
        <end position="176"/>
    </location>
</feature>
<keyword evidence="1" id="KW-0472">Membrane</keyword>
<dbReference type="OrthoDB" id="3357408at2759"/>
<protein>
    <submittedName>
        <fullName evidence="2">Uncharacterized protein</fullName>
    </submittedName>
</protein>
<feature type="transmembrane region" description="Helical" evidence="1">
    <location>
        <begin position="12"/>
        <end position="35"/>
    </location>
</feature>
<dbReference type="AlphaFoldDB" id="A0A8H5D9B8"/>
<keyword evidence="1" id="KW-0812">Transmembrane</keyword>
<gene>
    <name evidence="2" type="ORF">D9758_006347</name>
</gene>
<organism evidence="2 3">
    <name type="scientific">Tetrapyrgos nigripes</name>
    <dbReference type="NCBI Taxonomy" id="182062"/>
    <lineage>
        <taxon>Eukaryota</taxon>
        <taxon>Fungi</taxon>
        <taxon>Dikarya</taxon>
        <taxon>Basidiomycota</taxon>
        <taxon>Agaricomycotina</taxon>
        <taxon>Agaricomycetes</taxon>
        <taxon>Agaricomycetidae</taxon>
        <taxon>Agaricales</taxon>
        <taxon>Marasmiineae</taxon>
        <taxon>Marasmiaceae</taxon>
        <taxon>Tetrapyrgos</taxon>
    </lineage>
</organism>
<feature type="transmembrane region" description="Helical" evidence="1">
    <location>
        <begin position="232"/>
        <end position="251"/>
    </location>
</feature>
<evidence type="ECO:0000313" key="2">
    <source>
        <dbReference type="EMBL" id="KAF5355569.1"/>
    </source>
</evidence>